<dbReference type="CDD" id="cd03316">
    <property type="entry name" value="MR_like"/>
    <property type="match status" value="1"/>
</dbReference>
<sequence>MIIRGYKVHHVSKKLSKPLPNAVYALEYIEHVFLELDTGEFTGVGMAYTFNPDQAEAMKILVEGYCRNLVGKDSTYIRKYWQQAQGTMGGCGQTGLPMSAYAVVDTALWDLLAQEAGKPLYQLLGAKTDILPVYGSGGWLVPLEEMIEEALEFKREGYTKYKLKLGFPDWEKDISRLTALREAVGDDFEIMVDVNQGWNVKLALEIIPELQRLGINYLEEPLHCQDYKGNAELVQSTSMRICSGECLFTTREIFELLRLRGADIINPDLMRCGGVTEFIEVCSLAGAFRVPVTAHVLMEVSAHVMAASPTGGLLENIPDWWAGAFELAPVAKAGELKLLDIPGLGIKLNHDYINAYNYQR</sequence>
<dbReference type="GO" id="GO:0000287">
    <property type="term" value="F:magnesium ion binding"/>
    <property type="evidence" value="ECO:0007669"/>
    <property type="project" value="TreeGrafter"/>
</dbReference>
<dbReference type="PANTHER" id="PTHR13794">
    <property type="entry name" value="ENOLASE SUPERFAMILY, MANDELATE RACEMASE"/>
    <property type="match status" value="1"/>
</dbReference>
<dbReference type="Pfam" id="PF02746">
    <property type="entry name" value="MR_MLE_N"/>
    <property type="match status" value="1"/>
</dbReference>
<evidence type="ECO:0000313" key="5">
    <source>
        <dbReference type="Proteomes" id="UP000093044"/>
    </source>
</evidence>
<dbReference type="Pfam" id="PF13378">
    <property type="entry name" value="MR_MLE_C"/>
    <property type="match status" value="1"/>
</dbReference>
<evidence type="ECO:0000256" key="1">
    <source>
        <dbReference type="ARBA" id="ARBA00001946"/>
    </source>
</evidence>
<proteinExistence type="predicted"/>
<protein>
    <submittedName>
        <fullName evidence="4">Uncharacterized protein</fullName>
    </submittedName>
</protein>
<dbReference type="InterPro" id="IPR029065">
    <property type="entry name" value="Enolase_C-like"/>
</dbReference>
<dbReference type="OrthoDB" id="9775391at2"/>
<keyword evidence="3" id="KW-0460">Magnesium</keyword>
<dbReference type="SFLD" id="SFLDS00001">
    <property type="entry name" value="Enolase"/>
    <property type="match status" value="1"/>
</dbReference>
<reference evidence="4" key="1">
    <citation type="submission" date="2016-08" db="EMBL/GenBank/DDBJ databases">
        <title>Complete genome of Cloacibacillus porcorum.</title>
        <authorList>
            <person name="Looft T."/>
            <person name="Bayles D.O."/>
            <person name="Alt D.P."/>
        </authorList>
    </citation>
    <scope>NUCLEOTIDE SEQUENCE [LARGE SCALE GENOMIC DNA]</scope>
    <source>
        <strain evidence="4">CL-84</strain>
    </source>
</reference>
<dbReference type="Gene3D" id="3.20.20.120">
    <property type="entry name" value="Enolase-like C-terminal domain"/>
    <property type="match status" value="1"/>
</dbReference>
<dbReference type="GO" id="GO:0016836">
    <property type="term" value="F:hydro-lyase activity"/>
    <property type="evidence" value="ECO:0007669"/>
    <property type="project" value="TreeGrafter"/>
</dbReference>
<keyword evidence="5" id="KW-1185">Reference proteome</keyword>
<accession>A0A1B2I3Q2</accession>
<gene>
    <name evidence="4" type="ORF">BED41_05570</name>
</gene>
<dbReference type="RefSeq" id="WP_066743903.1">
    <property type="nucleotide sequence ID" value="NZ_CALCLR010000084.1"/>
</dbReference>
<dbReference type="SMART" id="SM00922">
    <property type="entry name" value="MR_MLE"/>
    <property type="match status" value="1"/>
</dbReference>
<dbReference type="EMBL" id="CP016757">
    <property type="protein sequence ID" value="ANZ44604.1"/>
    <property type="molecule type" value="Genomic_DNA"/>
</dbReference>
<organism evidence="4 5">
    <name type="scientific">Cloacibacillus porcorum</name>
    <dbReference type="NCBI Taxonomy" id="1197717"/>
    <lineage>
        <taxon>Bacteria</taxon>
        <taxon>Thermotogati</taxon>
        <taxon>Synergistota</taxon>
        <taxon>Synergistia</taxon>
        <taxon>Synergistales</taxon>
        <taxon>Synergistaceae</taxon>
        <taxon>Cloacibacillus</taxon>
    </lineage>
</organism>
<evidence type="ECO:0000256" key="2">
    <source>
        <dbReference type="ARBA" id="ARBA00022723"/>
    </source>
</evidence>
<dbReference type="AlphaFoldDB" id="A0A1B2I3Q2"/>
<dbReference type="InterPro" id="IPR013342">
    <property type="entry name" value="Mandelate_racemase_C"/>
</dbReference>
<dbReference type="GO" id="GO:0009063">
    <property type="term" value="P:amino acid catabolic process"/>
    <property type="evidence" value="ECO:0007669"/>
    <property type="project" value="InterPro"/>
</dbReference>
<dbReference type="KEGG" id="cpor:BED41_05570"/>
<evidence type="ECO:0000256" key="3">
    <source>
        <dbReference type="ARBA" id="ARBA00022842"/>
    </source>
</evidence>
<dbReference type="Gene3D" id="3.30.390.10">
    <property type="entry name" value="Enolase-like, N-terminal domain"/>
    <property type="match status" value="1"/>
</dbReference>
<dbReference type="InterPro" id="IPR018110">
    <property type="entry name" value="Mandel_Rmase/mucon_lact_enz_CS"/>
</dbReference>
<name>A0A1B2I3Q2_9BACT</name>
<dbReference type="STRING" id="1197717.BED41_05570"/>
<comment type="cofactor">
    <cofactor evidence="1">
        <name>Mg(2+)</name>
        <dbReference type="ChEBI" id="CHEBI:18420"/>
    </cofactor>
</comment>
<keyword evidence="2" id="KW-0479">Metal-binding</keyword>
<dbReference type="InterPro" id="IPR036849">
    <property type="entry name" value="Enolase-like_C_sf"/>
</dbReference>
<dbReference type="GO" id="GO:0016052">
    <property type="term" value="P:carbohydrate catabolic process"/>
    <property type="evidence" value="ECO:0007669"/>
    <property type="project" value="TreeGrafter"/>
</dbReference>
<dbReference type="InterPro" id="IPR029017">
    <property type="entry name" value="Enolase-like_N"/>
</dbReference>
<dbReference type="PANTHER" id="PTHR13794:SF58">
    <property type="entry name" value="MITOCHONDRIAL ENOLASE SUPERFAMILY MEMBER 1"/>
    <property type="match status" value="1"/>
</dbReference>
<dbReference type="PROSITE" id="PS00909">
    <property type="entry name" value="MR_MLE_2"/>
    <property type="match status" value="1"/>
</dbReference>
<dbReference type="GeneID" id="83057322"/>
<evidence type="ECO:0000313" key="4">
    <source>
        <dbReference type="EMBL" id="ANZ44604.1"/>
    </source>
</evidence>
<dbReference type="Proteomes" id="UP000093044">
    <property type="component" value="Chromosome"/>
</dbReference>
<dbReference type="SUPFAM" id="SSF54826">
    <property type="entry name" value="Enolase N-terminal domain-like"/>
    <property type="match status" value="1"/>
</dbReference>
<dbReference type="InterPro" id="IPR046945">
    <property type="entry name" value="RHMD-like"/>
</dbReference>
<dbReference type="InterPro" id="IPR013341">
    <property type="entry name" value="Mandelate_racemase_N_dom"/>
</dbReference>
<dbReference type="SUPFAM" id="SSF51604">
    <property type="entry name" value="Enolase C-terminal domain-like"/>
    <property type="match status" value="1"/>
</dbReference>
<dbReference type="SFLD" id="SFLDG00179">
    <property type="entry name" value="mandelate_racemase"/>
    <property type="match status" value="1"/>
</dbReference>